<dbReference type="InterPro" id="IPR032675">
    <property type="entry name" value="LRR_dom_sf"/>
</dbReference>
<comment type="PTM">
    <text evidence="14">Ubiquitinated in the presence of host E1 ubiquitin-activating enzyme, E2 ubiquitin-conjugating enzyme and ubiquitin.</text>
</comment>
<evidence type="ECO:0000256" key="2">
    <source>
        <dbReference type="ARBA" id="ARBA00004192"/>
    </source>
</evidence>
<accession>A0A7K4EB52</accession>
<dbReference type="InterPro" id="IPR046673">
    <property type="entry name" value="ToxA_N"/>
</dbReference>
<comment type="caution">
    <text evidence="16">The sequence shown here is derived from an EMBL/GenBank/DDBJ whole genome shotgun (WGS) entry which is preliminary data.</text>
</comment>
<keyword evidence="7" id="KW-0433">Leucine-rich repeat</keyword>
<dbReference type="Gene3D" id="1.20.58.360">
    <property type="entry name" value="Shigella T3SS effector IpaH defines"/>
    <property type="match status" value="1"/>
</dbReference>
<dbReference type="PROSITE" id="PS52053">
    <property type="entry name" value="NEL"/>
    <property type="match status" value="1"/>
</dbReference>
<dbReference type="PANTHER" id="PTHR47114">
    <property type="match status" value="1"/>
</dbReference>
<evidence type="ECO:0000256" key="6">
    <source>
        <dbReference type="ARBA" id="ARBA00022525"/>
    </source>
</evidence>
<protein>
    <recommendedName>
        <fullName evidence="5">RING-type E3 ubiquitin transferase</fullName>
        <ecNumber evidence="5">2.3.2.27</ecNumber>
    </recommendedName>
</protein>
<evidence type="ECO:0000256" key="13">
    <source>
        <dbReference type="ARBA" id="ARBA00023200"/>
    </source>
</evidence>
<keyword evidence="12" id="KW-0843">Virulence</keyword>
<dbReference type="Pfam" id="PF20178">
    <property type="entry name" value="ToxA_N"/>
    <property type="match status" value="1"/>
</dbReference>
<dbReference type="AlphaFoldDB" id="A0A7K4EB52"/>
<comment type="subcellular location">
    <subcellularLocation>
        <location evidence="2">Host cytoplasm</location>
    </subcellularLocation>
    <subcellularLocation>
        <location evidence="3">Secreted</location>
    </subcellularLocation>
</comment>
<feature type="active site" description="Glycyl thioester intermediate" evidence="14">
    <location>
        <position position="993"/>
    </location>
</feature>
<keyword evidence="8 14" id="KW-0808">Transferase</keyword>
<dbReference type="Gene3D" id="3.80.10.10">
    <property type="entry name" value="Ribonuclease Inhibitor"/>
    <property type="match status" value="1"/>
</dbReference>
<evidence type="ECO:0000256" key="3">
    <source>
        <dbReference type="ARBA" id="ARBA00004613"/>
    </source>
</evidence>
<name>A0A7K4EB52_9PSED</name>
<gene>
    <name evidence="16" type="ORF">CSV86_006260</name>
</gene>
<evidence type="ECO:0000256" key="9">
    <source>
        <dbReference type="ARBA" id="ARBA00022737"/>
    </source>
</evidence>
<dbReference type="GO" id="GO:0061630">
    <property type="term" value="F:ubiquitin protein ligase activity"/>
    <property type="evidence" value="ECO:0007669"/>
    <property type="project" value="UniProtKB-EC"/>
</dbReference>
<proteinExistence type="inferred from homology"/>
<dbReference type="EC" id="2.3.2.27" evidence="5"/>
<keyword evidence="6 14" id="KW-0964">Secreted</keyword>
<reference evidence="16 17" key="1">
    <citation type="journal article" date="2013" name="Genome Announc.">
        <title>Genome Sequence of Naphthalene-Degrading Soil Bacterium Pseudomonas putida CSV86.</title>
        <authorList>
            <person name="Phale P.S."/>
            <person name="Paliwal V."/>
            <person name="Raju S.C."/>
            <person name="Modak A."/>
            <person name="Purohit H.J."/>
        </authorList>
    </citation>
    <scope>NUCLEOTIDE SEQUENCE [LARGE SCALE GENOMIC DNA]</scope>
    <source>
        <strain evidence="16 17">CSV86</strain>
    </source>
</reference>
<evidence type="ECO:0000256" key="7">
    <source>
        <dbReference type="ARBA" id="ARBA00022614"/>
    </source>
</evidence>
<dbReference type="GO" id="GO:0030430">
    <property type="term" value="C:host cell cytoplasm"/>
    <property type="evidence" value="ECO:0007669"/>
    <property type="project" value="UniProtKB-SubCell"/>
</dbReference>
<comment type="catalytic activity">
    <reaction evidence="1">
        <text>S-ubiquitinyl-[E2 ubiquitin-conjugating enzyme]-L-cysteine + [acceptor protein]-L-lysine = [E2 ubiquitin-conjugating enzyme]-L-cysteine + N(6)-ubiquitinyl-[acceptor protein]-L-lysine.</text>
        <dbReference type="EC" id="2.3.2.27"/>
    </reaction>
</comment>
<dbReference type="GO" id="GO:0005576">
    <property type="term" value="C:extracellular region"/>
    <property type="evidence" value="ECO:0007669"/>
    <property type="project" value="UniProtKB-SubCell"/>
</dbReference>
<evidence type="ECO:0000256" key="8">
    <source>
        <dbReference type="ARBA" id="ARBA00022679"/>
    </source>
</evidence>
<evidence type="ECO:0000259" key="15">
    <source>
        <dbReference type="PROSITE" id="PS52053"/>
    </source>
</evidence>
<dbReference type="RefSeq" id="WP_170394470.1">
    <property type="nucleotide sequence ID" value="NZ_AMWJ02000001.1"/>
</dbReference>
<keyword evidence="11 14" id="KW-0832">Ubl conjugation</keyword>
<evidence type="ECO:0000313" key="17">
    <source>
        <dbReference type="Proteomes" id="UP000010448"/>
    </source>
</evidence>
<keyword evidence="9" id="KW-0677">Repeat</keyword>
<evidence type="ECO:0000256" key="4">
    <source>
        <dbReference type="ARBA" id="ARBA00009868"/>
    </source>
</evidence>
<evidence type="ECO:0000313" key="16">
    <source>
        <dbReference type="EMBL" id="NNJ14873.1"/>
    </source>
</evidence>
<dbReference type="SUPFAM" id="SSF52058">
    <property type="entry name" value="L domain-like"/>
    <property type="match status" value="1"/>
</dbReference>
<evidence type="ECO:0000256" key="14">
    <source>
        <dbReference type="PROSITE-ProRule" id="PRU01398"/>
    </source>
</evidence>
<dbReference type="InterPro" id="IPR029487">
    <property type="entry name" value="NEL_dom"/>
</dbReference>
<evidence type="ECO:0000256" key="11">
    <source>
        <dbReference type="ARBA" id="ARBA00022843"/>
    </source>
</evidence>
<dbReference type="Gene3D" id="1.20.1270.130">
    <property type="entry name" value="Shigella T3SS effector IpaH domain"/>
    <property type="match status" value="1"/>
</dbReference>
<dbReference type="PANTHER" id="PTHR47114:SF2">
    <property type="entry name" value="OLIGODENDROCYTE-MYELIN GLYCOPROTEIN"/>
    <property type="match status" value="1"/>
</dbReference>
<dbReference type="InterPro" id="IPR051071">
    <property type="entry name" value="LRR-bact_E3_ubiq_ligases"/>
</dbReference>
<dbReference type="Pfam" id="PF14496">
    <property type="entry name" value="NEL"/>
    <property type="match status" value="1"/>
</dbReference>
<dbReference type="EMBL" id="AMWJ02000001">
    <property type="protein sequence ID" value="NNJ14873.1"/>
    <property type="molecule type" value="Genomic_DNA"/>
</dbReference>
<keyword evidence="10 14" id="KW-0833">Ubl conjugation pathway</keyword>
<evidence type="ECO:0000256" key="5">
    <source>
        <dbReference type="ARBA" id="ARBA00012483"/>
    </source>
</evidence>
<dbReference type="GO" id="GO:0016567">
    <property type="term" value="P:protein ubiquitination"/>
    <property type="evidence" value="ECO:0007669"/>
    <property type="project" value="InterPro"/>
</dbReference>
<evidence type="ECO:0000256" key="12">
    <source>
        <dbReference type="ARBA" id="ARBA00023026"/>
    </source>
</evidence>
<dbReference type="Proteomes" id="UP000010448">
    <property type="component" value="Unassembled WGS sequence"/>
</dbReference>
<evidence type="ECO:0000256" key="10">
    <source>
        <dbReference type="ARBA" id="ARBA00022786"/>
    </source>
</evidence>
<sequence length="1188" mass="134340">MRCVSVDVFGVLLANALVFEAIGEPLSGAVRWYKSGLVRQVILYLPGDRLRPFRQYASWYALRHALGEQLAEPEYRRWFIGQFQRDRQLDIAERLSAQGATPELEITTRGVGSKLFDILATRQIWRIKADAAALIVPVALLDDAAYRKKAEQLESAGLGALQLLGSFIPGVGELMLVATVKDLLSQVYEGVEDWTHGECTQALDHFMGALRTVAVSAITGAAVHIVARQLPVGHLQHLIPVIRRDNVRRLWANQAERAGSSNFLLNSNEQEGWWRSEVHPLEWTGAARMLSREDTDTQDLGDDQLNDLLRISGIDESYLRGCLVEEHSIPVELRDSLERFQADRRIDRLLDNIAVSAERARESDSELFERARQLLEPLPVTVDAVFQKRHPLFQSLVSETKGAAGMGHDVMRRDFPGLPDRYADVLLEHMNAAELEQLESGSRIPLSTGQRIVRMLRGLRVKRALEGIYFNNFHNPDSVRVIFAACSNLAEWPRELSLHVKSAPAASGVLYSQSGQSPVISILVPEAGRVQVDRGTRLEAFDDIYKAIIDVLGTEPCSRLGWKDGKQARQRVTAKVLEKRELVSGWLNLAQQTPAFRPVLRLADGRLGYPLSGRAPARISLLARMARSLYPGFDNDQIQAFLDQTAAQGGDVFSRLLDYQEDYRRLEQALHAWREQGQGLGKLKRSWIIRKIKRCWRRQTTAIRDHGGRILGYSLKIDSREFDGLGEFPEVDFSHVIDLRIHNARLSDNADRFLSCFKSLKVLVLERCGLERVPAALRTMRKLKVLSMRRNTFVLQPEEKQIIGSLNGLQTLDLTGIDLSVGLDLHGLTALGVIRLRDCKLGVVPESLISLPFLEFADLRGNGIRRMPGGESGLLPRIQNALLLSDQDNVGLDHWFYTAQDQFLRSLDDTLRACLKPFKGQERSDRVTLWNSVAMEEGARDFFEIIARLKDTTDFKNAHSDLCGRIWSMLTSMHEDTGLREALFNVAAQPVRCIDSVANVFSDLEVRCLVYQIGSAGGGIPKRLDITRLVRGLFRLEQLQNIARADMVERSRSGKEVDEIEISLAYRMALKEQLHLPGQPVTTKFSDLVKLTPVQVQHAIEQVTQAEASNRFPAFVNNLDFWREYLRKEFPARFEQVEDIYWRELEQLGAQQSVLAEGVYLQKMKELGNRREEHLRRLESELTDNVLY</sequence>
<keyword evidence="13 14" id="KW-1035">Host cytoplasm</keyword>
<keyword evidence="17" id="KW-1185">Reference proteome</keyword>
<feature type="domain" description="NEL" evidence="15">
    <location>
        <begin position="906"/>
        <end position="1188"/>
    </location>
</feature>
<comment type="similarity">
    <text evidence="4 14">Belongs to the LRR-containing bacterial E3 ligase family.</text>
</comment>
<organism evidence="16 17">
    <name type="scientific">Pseudomonas bharatica CSV86</name>
    <dbReference type="NCBI Taxonomy" id="1005395"/>
    <lineage>
        <taxon>Bacteria</taxon>
        <taxon>Pseudomonadati</taxon>
        <taxon>Pseudomonadota</taxon>
        <taxon>Gammaproteobacteria</taxon>
        <taxon>Pseudomonadales</taxon>
        <taxon>Pseudomonadaceae</taxon>
        <taxon>Pseudomonas</taxon>
        <taxon>Pseudomonas bharatica</taxon>
    </lineage>
</organism>
<evidence type="ECO:0000256" key="1">
    <source>
        <dbReference type="ARBA" id="ARBA00000900"/>
    </source>
</evidence>